<proteinExistence type="predicted"/>
<sequence>MMLERVDTLVDATAVFRAFRQMVPAVELVDISLSSKYDSTKATVFLGRLYTATEELYRGVKKLSFAQSSDDLTRTRVEPADIPELTHFSYTCHVNTAPVVECIRRNAKTLVVLELKKWTDTLAVEILINGMGDPVVYGCLEKIMFTMAEPLEESSAAEALTGSSAVVHFPWIRSAKVSGIFPYSDNVLFRGAGGTSMLEEIDVWTDPRFVNMVDQHRAFTSAQFPHLQRIRLVNSFPPGHLLVQPRKAIVNHCVTQIIDAAGVSYTSLRSFVFTGDLSTGLLVKRNGESSGLPMFFAICTLVVPGCQLELSDIVTILRCAPTLHTLHCAAPICAPMIEGMEKEGIPDYMRAVGEQVGRGLRAMVVGVRRFCLVEYLAETVALVGVAVAGRARFTLVGDDGPEFYAHISEIMQQEHFAEYADRIRAFARRNRHE</sequence>
<name>A0ACC1IJ37_9FUNG</name>
<evidence type="ECO:0000313" key="2">
    <source>
        <dbReference type="Proteomes" id="UP001150581"/>
    </source>
</evidence>
<protein>
    <submittedName>
        <fullName evidence="1">Uncharacterized protein</fullName>
    </submittedName>
</protein>
<accession>A0ACC1IJ37</accession>
<dbReference type="EMBL" id="JANBPG010000452">
    <property type="protein sequence ID" value="KAJ1896390.1"/>
    <property type="molecule type" value="Genomic_DNA"/>
</dbReference>
<keyword evidence="2" id="KW-1185">Reference proteome</keyword>
<organism evidence="1 2">
    <name type="scientific">Kickxella alabastrina</name>
    <dbReference type="NCBI Taxonomy" id="61397"/>
    <lineage>
        <taxon>Eukaryota</taxon>
        <taxon>Fungi</taxon>
        <taxon>Fungi incertae sedis</taxon>
        <taxon>Zoopagomycota</taxon>
        <taxon>Kickxellomycotina</taxon>
        <taxon>Kickxellomycetes</taxon>
        <taxon>Kickxellales</taxon>
        <taxon>Kickxellaceae</taxon>
        <taxon>Kickxella</taxon>
    </lineage>
</organism>
<reference evidence="1" key="1">
    <citation type="submission" date="2022-07" db="EMBL/GenBank/DDBJ databases">
        <title>Phylogenomic reconstructions and comparative analyses of Kickxellomycotina fungi.</title>
        <authorList>
            <person name="Reynolds N.K."/>
            <person name="Stajich J.E."/>
            <person name="Barry K."/>
            <person name="Grigoriev I.V."/>
            <person name="Crous P."/>
            <person name="Smith M.E."/>
        </authorList>
    </citation>
    <scope>NUCLEOTIDE SEQUENCE</scope>
    <source>
        <strain evidence="1">Benny 63K</strain>
    </source>
</reference>
<gene>
    <name evidence="1" type="ORF">LPJ66_004019</name>
</gene>
<dbReference type="Proteomes" id="UP001150581">
    <property type="component" value="Unassembled WGS sequence"/>
</dbReference>
<comment type="caution">
    <text evidence="1">The sequence shown here is derived from an EMBL/GenBank/DDBJ whole genome shotgun (WGS) entry which is preliminary data.</text>
</comment>
<evidence type="ECO:0000313" key="1">
    <source>
        <dbReference type="EMBL" id="KAJ1896390.1"/>
    </source>
</evidence>